<evidence type="ECO:0000313" key="3">
    <source>
        <dbReference type="Proteomes" id="UP000009881"/>
    </source>
</evidence>
<dbReference type="OrthoDB" id="32625at2"/>
<evidence type="ECO:0000259" key="1">
    <source>
        <dbReference type="Pfam" id="PF01850"/>
    </source>
</evidence>
<protein>
    <recommendedName>
        <fullName evidence="1">PIN domain-containing protein</fullName>
    </recommendedName>
</protein>
<dbReference type="AlphaFoldDB" id="K9HVX3"/>
<dbReference type="RefSeq" id="WP_009538874.1">
    <property type="nucleotide sequence ID" value="NZ_ANHY01000003.1"/>
</dbReference>
<dbReference type="Proteomes" id="UP000009881">
    <property type="component" value="Unassembled WGS sequence"/>
</dbReference>
<comment type="caution">
    <text evidence="2">The sequence shown here is derived from an EMBL/GenBank/DDBJ whole genome shotgun (WGS) entry which is preliminary data.</text>
</comment>
<sequence length="127" mass="13692">MILDTSAIVAILLEEDGYDHFDRAIMESPRNEISAGTMLELHVVATRKAIDAALQAFVDATPLVVVPVAGPALEWAIHGFHTYGKSRHPAALNLGDCFAYGLAKALDEPLLFKGDDFSRTDVMPALA</sequence>
<dbReference type="SUPFAM" id="SSF88723">
    <property type="entry name" value="PIN domain-like"/>
    <property type="match status" value="1"/>
</dbReference>
<gene>
    <name evidence="2" type="ORF">C882_2465</name>
</gene>
<dbReference type="CDD" id="cd09871">
    <property type="entry name" value="PIN_MtVapC28-VapC30-like"/>
    <property type="match status" value="1"/>
</dbReference>
<dbReference type="PATRIC" id="fig|1238182.3.peg.425"/>
<dbReference type="STRING" id="1238182.C882_2465"/>
<evidence type="ECO:0000313" key="2">
    <source>
        <dbReference type="EMBL" id="EKV32386.1"/>
    </source>
</evidence>
<accession>K9HVX3</accession>
<dbReference type="Gene3D" id="3.40.50.1010">
    <property type="entry name" value="5'-nuclease"/>
    <property type="match status" value="1"/>
</dbReference>
<dbReference type="InterPro" id="IPR029060">
    <property type="entry name" value="PIN-like_dom_sf"/>
</dbReference>
<dbReference type="Pfam" id="PF01850">
    <property type="entry name" value="PIN"/>
    <property type="match status" value="1"/>
</dbReference>
<keyword evidence="3" id="KW-1185">Reference proteome</keyword>
<name>K9HVX3_9PROT</name>
<reference evidence="2 3" key="1">
    <citation type="journal article" date="2013" name="Genome Announc.">
        <title>Draft Genome Sequence of an Alphaproteobacterium, Caenispirillum salinarum AK4(T), Isolated from a Solar Saltern.</title>
        <authorList>
            <person name="Khatri I."/>
            <person name="Singh A."/>
            <person name="Korpole S."/>
            <person name="Pinnaka A.K."/>
            <person name="Subramanian S."/>
        </authorList>
    </citation>
    <scope>NUCLEOTIDE SEQUENCE [LARGE SCALE GENOMIC DNA]</scope>
    <source>
        <strain evidence="2 3">AK4</strain>
    </source>
</reference>
<proteinExistence type="predicted"/>
<feature type="domain" description="PIN" evidence="1">
    <location>
        <begin position="1"/>
        <end position="121"/>
    </location>
</feature>
<organism evidence="2 3">
    <name type="scientific">Caenispirillum salinarum AK4</name>
    <dbReference type="NCBI Taxonomy" id="1238182"/>
    <lineage>
        <taxon>Bacteria</taxon>
        <taxon>Pseudomonadati</taxon>
        <taxon>Pseudomonadota</taxon>
        <taxon>Alphaproteobacteria</taxon>
        <taxon>Rhodospirillales</taxon>
        <taxon>Novispirillaceae</taxon>
        <taxon>Caenispirillum</taxon>
    </lineage>
</organism>
<dbReference type="eggNOG" id="COG3742">
    <property type="taxonomic scope" value="Bacteria"/>
</dbReference>
<dbReference type="InterPro" id="IPR002716">
    <property type="entry name" value="PIN_dom"/>
</dbReference>
<dbReference type="EMBL" id="ANHY01000003">
    <property type="protein sequence ID" value="EKV32386.1"/>
    <property type="molecule type" value="Genomic_DNA"/>
</dbReference>